<dbReference type="InterPro" id="IPR051304">
    <property type="entry name" value="SCF_F-box_domain"/>
</dbReference>
<protein>
    <submittedName>
        <fullName evidence="2">F-box protein</fullName>
    </submittedName>
</protein>
<dbReference type="InterPro" id="IPR005174">
    <property type="entry name" value="KIB1-4_b-propeller"/>
</dbReference>
<keyword evidence="3" id="KW-1185">Reference proteome</keyword>
<proteinExistence type="predicted"/>
<evidence type="ECO:0000313" key="3">
    <source>
        <dbReference type="Proteomes" id="UP000623129"/>
    </source>
</evidence>
<dbReference type="EMBL" id="SWLB01000004">
    <property type="protein sequence ID" value="KAF3339506.1"/>
    <property type="molecule type" value="Genomic_DNA"/>
</dbReference>
<name>A0A833VIH7_9POAL</name>
<dbReference type="Pfam" id="PF03478">
    <property type="entry name" value="Beta-prop_KIB1-4"/>
    <property type="match status" value="2"/>
</dbReference>
<dbReference type="Proteomes" id="UP000623129">
    <property type="component" value="Unassembled WGS sequence"/>
</dbReference>
<accession>A0A833VIH7</accession>
<evidence type="ECO:0000313" key="2">
    <source>
        <dbReference type="EMBL" id="KAF3339506.1"/>
    </source>
</evidence>
<gene>
    <name evidence="2" type="ORF">FCM35_KLT16977</name>
</gene>
<feature type="domain" description="KIB1-4 beta-propeller" evidence="1">
    <location>
        <begin position="73"/>
        <end position="129"/>
    </location>
</feature>
<dbReference type="PANTHER" id="PTHR47123:SF15">
    <property type="entry name" value="F-BOX PROTEIN SKIP23"/>
    <property type="match status" value="1"/>
</dbReference>
<dbReference type="AlphaFoldDB" id="A0A833VIH7"/>
<sequence length="271" mass="31249">MIRDDKRVSSSNWPDLSPDLLRVIYRKLYDTFDFINFRAVCKSWLAAAPLSEHPPQLPFILERESFLGSEIKLYSLHTGKTCRIQVPEARNKLFFGQSQGYLVTHKSACSNNNSLTLLNPFTRAEVPFPFHGFTFPRRLHLDVRPPYNDFRRRDFYCLGEGAGAFLGIQRQFHSGTKFWFEVYRLDEELEPPCWVKMSNIGDLIIFLNDDSTGFCLSASDFKGIKGNCIYFLKTMVHDGRSLIGLYELGKHRSEVIGQLESEGTWIVPNVF</sequence>
<organism evidence="2 3">
    <name type="scientific">Carex littledalei</name>
    <dbReference type="NCBI Taxonomy" id="544730"/>
    <lineage>
        <taxon>Eukaryota</taxon>
        <taxon>Viridiplantae</taxon>
        <taxon>Streptophyta</taxon>
        <taxon>Embryophyta</taxon>
        <taxon>Tracheophyta</taxon>
        <taxon>Spermatophyta</taxon>
        <taxon>Magnoliopsida</taxon>
        <taxon>Liliopsida</taxon>
        <taxon>Poales</taxon>
        <taxon>Cyperaceae</taxon>
        <taxon>Cyperoideae</taxon>
        <taxon>Cariceae</taxon>
        <taxon>Carex</taxon>
        <taxon>Carex subgen. Euthyceras</taxon>
    </lineage>
</organism>
<comment type="caution">
    <text evidence="2">The sequence shown here is derived from an EMBL/GenBank/DDBJ whole genome shotgun (WGS) entry which is preliminary data.</text>
</comment>
<feature type="domain" description="KIB1-4 beta-propeller" evidence="1">
    <location>
        <begin position="160"/>
        <end position="246"/>
    </location>
</feature>
<reference evidence="2" key="1">
    <citation type="submission" date="2020-01" db="EMBL/GenBank/DDBJ databases">
        <title>Genome sequence of Kobresia littledalei, the first chromosome-level genome in the family Cyperaceae.</title>
        <authorList>
            <person name="Qu G."/>
        </authorList>
    </citation>
    <scope>NUCLEOTIDE SEQUENCE</scope>
    <source>
        <strain evidence="2">C.B.Clarke</strain>
        <tissue evidence="2">Leaf</tissue>
    </source>
</reference>
<dbReference type="PANTHER" id="PTHR47123">
    <property type="entry name" value="F-BOX PROTEIN SKIP23"/>
    <property type="match status" value="1"/>
</dbReference>
<evidence type="ECO:0000259" key="1">
    <source>
        <dbReference type="Pfam" id="PF03478"/>
    </source>
</evidence>
<dbReference type="OrthoDB" id="585353at2759"/>